<protein>
    <submittedName>
        <fullName evidence="2">Uncharacterized protein</fullName>
    </submittedName>
</protein>
<sequence>MVVKAAKNDTRDRCPVRRPVRLRGDGHQNPRQSDSVQKSRGRIGKRAPKSLLSLGDILDEYIRLKEQKVILDQGWCRLEQEKSRVQNLLRGMQDVMNAYNSTGDNITPPSQLPSPLASNTMTKSRAAGHFPTYNTPAIMSTPDPTSHSNTKRKGSKGVTDALVTAKKSRRCIPPKDSNIVTQEVNAEKKQGSSVQDSAVQSYIHDNSLSELSQGSNVVKCLFTQHTPSPPANYSSGPKTPPQASSSQTEKSISPLEICSPATSSDITQQITSTNCTVISSETIRVSPAKQIAYYSIEKTRCISTSSPVKTHLKMLNKKENVKGRLDFDVSDIRTISENSPVGTSTSEFDRDGDILDLDIPNLEDFGLDFNLSELLVEFDLHSEGPGFSYQQPMDSSPHSHLGSSLTSENVDMGAKQVMPHLSGSVTGILSEDMNLLANSDAVTTMKSVTKCIKILSPGILSSDLANASISILWCIERTVDIDIVLNLQLKITEASRTRKIHGSVTDMEPV</sequence>
<organism evidence="2 3">
    <name type="scientific">Forsythia ovata</name>
    <dbReference type="NCBI Taxonomy" id="205694"/>
    <lineage>
        <taxon>Eukaryota</taxon>
        <taxon>Viridiplantae</taxon>
        <taxon>Streptophyta</taxon>
        <taxon>Embryophyta</taxon>
        <taxon>Tracheophyta</taxon>
        <taxon>Spermatophyta</taxon>
        <taxon>Magnoliopsida</taxon>
        <taxon>eudicotyledons</taxon>
        <taxon>Gunneridae</taxon>
        <taxon>Pentapetalae</taxon>
        <taxon>asterids</taxon>
        <taxon>lamiids</taxon>
        <taxon>Lamiales</taxon>
        <taxon>Oleaceae</taxon>
        <taxon>Forsythieae</taxon>
        <taxon>Forsythia</taxon>
    </lineage>
</organism>
<feature type="region of interest" description="Disordered" evidence="1">
    <location>
        <begin position="1"/>
        <end position="44"/>
    </location>
</feature>
<evidence type="ECO:0000256" key="1">
    <source>
        <dbReference type="SAM" id="MobiDB-lite"/>
    </source>
</evidence>
<feature type="compositionally biased region" description="Polar residues" evidence="1">
    <location>
        <begin position="133"/>
        <end position="148"/>
    </location>
</feature>
<reference evidence="3" key="1">
    <citation type="submission" date="2024-07" db="EMBL/GenBank/DDBJ databases">
        <title>Two chromosome-level genome assemblies of Korean endemic species Abeliophyllum distichum and Forsythia ovata (Oleaceae).</title>
        <authorList>
            <person name="Jang H."/>
        </authorList>
    </citation>
    <scope>NUCLEOTIDE SEQUENCE [LARGE SCALE GENOMIC DNA]</scope>
</reference>
<dbReference type="Proteomes" id="UP001604277">
    <property type="component" value="Unassembled WGS sequence"/>
</dbReference>
<keyword evidence="3" id="KW-1185">Reference proteome</keyword>
<feature type="compositionally biased region" description="Polar residues" evidence="1">
    <location>
        <begin position="228"/>
        <end position="251"/>
    </location>
</feature>
<dbReference type="PANTHER" id="PTHR35117">
    <property type="entry name" value="MYOSIN-M HEAVY PROTEIN"/>
    <property type="match status" value="1"/>
</dbReference>
<feature type="compositionally biased region" description="Polar residues" evidence="1">
    <location>
        <begin position="29"/>
        <end position="38"/>
    </location>
</feature>
<accession>A0ABD1TBA6</accession>
<evidence type="ECO:0000313" key="2">
    <source>
        <dbReference type="EMBL" id="KAL2510016.1"/>
    </source>
</evidence>
<dbReference type="AlphaFoldDB" id="A0ABD1TBA6"/>
<proteinExistence type="predicted"/>
<feature type="region of interest" description="Disordered" evidence="1">
    <location>
        <begin position="228"/>
        <end position="252"/>
    </location>
</feature>
<feature type="region of interest" description="Disordered" evidence="1">
    <location>
        <begin position="133"/>
        <end position="198"/>
    </location>
</feature>
<dbReference type="EMBL" id="JBFOLJ010000009">
    <property type="protein sequence ID" value="KAL2510016.1"/>
    <property type="molecule type" value="Genomic_DNA"/>
</dbReference>
<comment type="caution">
    <text evidence="2">The sequence shown here is derived from an EMBL/GenBank/DDBJ whole genome shotgun (WGS) entry which is preliminary data.</text>
</comment>
<dbReference type="PANTHER" id="PTHR35117:SF1">
    <property type="entry name" value="MYOSIN-M HEAVY PROTEIN"/>
    <property type="match status" value="1"/>
</dbReference>
<gene>
    <name evidence="2" type="ORF">Fot_33663</name>
</gene>
<feature type="compositionally biased region" description="Basic and acidic residues" evidence="1">
    <location>
        <begin position="1"/>
        <end position="15"/>
    </location>
</feature>
<name>A0ABD1TBA6_9LAMI</name>
<evidence type="ECO:0000313" key="3">
    <source>
        <dbReference type="Proteomes" id="UP001604277"/>
    </source>
</evidence>